<sequence>MGARVRSHGWSATPIGPPAAWPQSLRTALGVVLGSGFPTLLAWGPDLLCFPNDAFVRSLGDRPDALGRPFEEAWPETWSAIGPVAARARSGEAGYLEDLPLTLERNGRPEETWWNFSYSPILDETGVVGGVLATAHETTDRVAAERRLRFLVDVGARLRGMADPREVAAAAVAMLGRHLGADRAGCCEAYPTGAFAAIDSEWKGGAGEGGGPAAGAAGRRWRLADLGAPLAGDLRAGSAVRVDDAEADPRASGGGFARLGLRSGIMVPLLGDDGRLAAVFHAGRAAPRRWHDSETAAAREVAQNAWETVCRLRAEAALRASEERFRQFAEHSTDVLWLLDAAAMRVEYLSPAFQRVWGLPRTAFDGPSRDLWLGTVHPDDRARAAAAMEQVRRGGSAVEEYRIVRPDGTVRRIRDTFFPIRDAAGRVTRVAGIAKDTTQHEGSVVYVVDGPPDMHEWLSRALGGAGYQVRTFGAIPGFLEAAPALLPGCVVLATTEAEAVGLAVPRELKARRVALPVIVAGRSGAAVGVAVRAMKAGAADFLETPCSKEDLLAAVAAAMADIQDAGARDRAAELAKARVASMSGREREVLDLLLAGGTNKTIARDLGISPRTVEVYRARVMERLGARTLPQAVLAAAAAGLTPPSAPPPGDGALRAG</sequence>
<dbReference type="SMART" id="SM00421">
    <property type="entry name" value="HTH_LUXR"/>
    <property type="match status" value="1"/>
</dbReference>
<feature type="domain" description="PAS" evidence="9">
    <location>
        <begin position="321"/>
        <end position="395"/>
    </location>
</feature>
<dbReference type="InterPro" id="IPR001610">
    <property type="entry name" value="PAC"/>
</dbReference>
<dbReference type="PROSITE" id="PS50112">
    <property type="entry name" value="PAS"/>
    <property type="match status" value="1"/>
</dbReference>
<evidence type="ECO:0000256" key="5">
    <source>
        <dbReference type="ARBA" id="ARBA00023163"/>
    </source>
</evidence>
<dbReference type="InterPro" id="IPR029016">
    <property type="entry name" value="GAF-like_dom_sf"/>
</dbReference>
<dbReference type="InterPro" id="IPR036388">
    <property type="entry name" value="WH-like_DNA-bd_sf"/>
</dbReference>
<organism evidence="11 12">
    <name type="scientific">Craurococcus roseus</name>
    <dbReference type="NCBI Taxonomy" id="77585"/>
    <lineage>
        <taxon>Bacteria</taxon>
        <taxon>Pseudomonadati</taxon>
        <taxon>Pseudomonadota</taxon>
        <taxon>Alphaproteobacteria</taxon>
        <taxon>Acetobacterales</taxon>
        <taxon>Acetobacteraceae</taxon>
        <taxon>Craurococcus</taxon>
    </lineage>
</organism>
<dbReference type="PANTHER" id="PTHR43214">
    <property type="entry name" value="TWO-COMPONENT RESPONSE REGULATOR"/>
    <property type="match status" value="1"/>
</dbReference>
<evidence type="ECO:0000259" key="10">
    <source>
        <dbReference type="PROSITE" id="PS50113"/>
    </source>
</evidence>
<keyword evidence="12" id="KW-1185">Reference proteome</keyword>
<dbReference type="Pfam" id="PF00072">
    <property type="entry name" value="Response_reg"/>
    <property type="match status" value="1"/>
</dbReference>
<dbReference type="Proteomes" id="UP001501588">
    <property type="component" value="Unassembled WGS sequence"/>
</dbReference>
<keyword evidence="4" id="KW-0238">DNA-binding</keyword>
<evidence type="ECO:0000256" key="6">
    <source>
        <dbReference type="PROSITE-ProRule" id="PRU00169"/>
    </source>
</evidence>
<dbReference type="SUPFAM" id="SSF46894">
    <property type="entry name" value="C-terminal effector domain of the bipartite response regulators"/>
    <property type="match status" value="1"/>
</dbReference>
<evidence type="ECO:0000259" key="7">
    <source>
        <dbReference type="PROSITE" id="PS50043"/>
    </source>
</evidence>
<dbReference type="InterPro" id="IPR001789">
    <property type="entry name" value="Sig_transdc_resp-reg_receiver"/>
</dbReference>
<dbReference type="InterPro" id="IPR000700">
    <property type="entry name" value="PAS-assoc_C"/>
</dbReference>
<dbReference type="InterPro" id="IPR016032">
    <property type="entry name" value="Sig_transdc_resp-reg_C-effctor"/>
</dbReference>
<dbReference type="PROSITE" id="PS50043">
    <property type="entry name" value="HTH_LUXR_2"/>
    <property type="match status" value="1"/>
</dbReference>
<dbReference type="SUPFAM" id="SSF55785">
    <property type="entry name" value="PYP-like sensor domain (PAS domain)"/>
    <property type="match status" value="2"/>
</dbReference>
<dbReference type="PROSITE" id="PS50113">
    <property type="entry name" value="PAC"/>
    <property type="match status" value="2"/>
</dbReference>
<dbReference type="Gene3D" id="3.30.450.20">
    <property type="entry name" value="PAS domain"/>
    <property type="match status" value="2"/>
</dbReference>
<dbReference type="CDD" id="cd06170">
    <property type="entry name" value="LuxR_C_like"/>
    <property type="match status" value="1"/>
</dbReference>
<dbReference type="SUPFAM" id="SSF55781">
    <property type="entry name" value="GAF domain-like"/>
    <property type="match status" value="1"/>
</dbReference>
<dbReference type="InterPro" id="IPR003018">
    <property type="entry name" value="GAF"/>
</dbReference>
<keyword evidence="3" id="KW-0805">Transcription regulation</keyword>
<comment type="caution">
    <text evidence="11">The sequence shown here is derived from an EMBL/GenBank/DDBJ whole genome shotgun (WGS) entry which is preliminary data.</text>
</comment>
<evidence type="ECO:0000256" key="3">
    <source>
        <dbReference type="ARBA" id="ARBA00023015"/>
    </source>
</evidence>
<dbReference type="Gene3D" id="1.10.10.10">
    <property type="entry name" value="Winged helix-like DNA-binding domain superfamily/Winged helix DNA-binding domain"/>
    <property type="match status" value="1"/>
</dbReference>
<dbReference type="Pfam" id="PF08448">
    <property type="entry name" value="PAS_4"/>
    <property type="match status" value="1"/>
</dbReference>
<dbReference type="PROSITE" id="PS00622">
    <property type="entry name" value="HTH_LUXR_1"/>
    <property type="match status" value="1"/>
</dbReference>
<dbReference type="SMART" id="SM00065">
    <property type="entry name" value="GAF"/>
    <property type="match status" value="1"/>
</dbReference>
<dbReference type="SMART" id="SM00086">
    <property type="entry name" value="PAC"/>
    <property type="match status" value="2"/>
</dbReference>
<dbReference type="PRINTS" id="PR00038">
    <property type="entry name" value="HTHLUXR"/>
</dbReference>
<evidence type="ECO:0000313" key="11">
    <source>
        <dbReference type="EMBL" id="GAA0585571.1"/>
    </source>
</evidence>
<dbReference type="Pfam" id="PF13185">
    <property type="entry name" value="GAF_2"/>
    <property type="match status" value="1"/>
</dbReference>
<feature type="domain" description="PAC" evidence="10">
    <location>
        <begin position="97"/>
        <end position="150"/>
    </location>
</feature>
<feature type="domain" description="PAC" evidence="10">
    <location>
        <begin position="397"/>
        <end position="449"/>
    </location>
</feature>
<feature type="domain" description="HTH luxR-type" evidence="7">
    <location>
        <begin position="575"/>
        <end position="640"/>
    </location>
</feature>
<name>A0ABN1F985_9PROT</name>
<dbReference type="SMART" id="SM00091">
    <property type="entry name" value="PAS"/>
    <property type="match status" value="1"/>
</dbReference>
<dbReference type="InterPro" id="IPR000014">
    <property type="entry name" value="PAS"/>
</dbReference>
<dbReference type="InterPro" id="IPR035965">
    <property type="entry name" value="PAS-like_dom_sf"/>
</dbReference>
<evidence type="ECO:0000256" key="4">
    <source>
        <dbReference type="ARBA" id="ARBA00023125"/>
    </source>
</evidence>
<dbReference type="Gene3D" id="3.40.50.2300">
    <property type="match status" value="1"/>
</dbReference>
<keyword evidence="1" id="KW-0808">Transferase</keyword>
<protein>
    <recommendedName>
        <fullName evidence="13">PAS domain S-box protein</fullName>
    </recommendedName>
</protein>
<evidence type="ECO:0000256" key="2">
    <source>
        <dbReference type="ARBA" id="ARBA00022777"/>
    </source>
</evidence>
<evidence type="ECO:0008006" key="13">
    <source>
        <dbReference type="Google" id="ProtNLM"/>
    </source>
</evidence>
<dbReference type="InterPro" id="IPR000792">
    <property type="entry name" value="Tscrpt_reg_LuxR_C"/>
</dbReference>
<evidence type="ECO:0000259" key="9">
    <source>
        <dbReference type="PROSITE" id="PS50112"/>
    </source>
</evidence>
<gene>
    <name evidence="11" type="ORF">GCM10009416_24950</name>
</gene>
<dbReference type="InterPro" id="IPR013655">
    <property type="entry name" value="PAS_fold_3"/>
</dbReference>
<evidence type="ECO:0000313" key="12">
    <source>
        <dbReference type="Proteomes" id="UP001501588"/>
    </source>
</evidence>
<keyword evidence="2" id="KW-0418">Kinase</keyword>
<dbReference type="InterPro" id="IPR039420">
    <property type="entry name" value="WalR-like"/>
</dbReference>
<dbReference type="PROSITE" id="PS50110">
    <property type="entry name" value="RESPONSE_REGULATORY"/>
    <property type="match status" value="1"/>
</dbReference>
<dbReference type="NCBIfam" id="TIGR00229">
    <property type="entry name" value="sensory_box"/>
    <property type="match status" value="1"/>
</dbReference>
<proteinExistence type="predicted"/>
<dbReference type="Pfam" id="PF00196">
    <property type="entry name" value="GerE"/>
    <property type="match status" value="1"/>
</dbReference>
<evidence type="ECO:0000256" key="1">
    <source>
        <dbReference type="ARBA" id="ARBA00022679"/>
    </source>
</evidence>
<dbReference type="InterPro" id="IPR011006">
    <property type="entry name" value="CheY-like_superfamily"/>
</dbReference>
<dbReference type="PANTHER" id="PTHR43214:SF44">
    <property type="entry name" value="TWO-COMPONENT RESPONSE REGULATOR"/>
    <property type="match status" value="1"/>
</dbReference>
<dbReference type="CDD" id="cd00130">
    <property type="entry name" value="PAS"/>
    <property type="match status" value="1"/>
</dbReference>
<reference evidence="11 12" key="1">
    <citation type="journal article" date="2019" name="Int. J. Syst. Evol. Microbiol.">
        <title>The Global Catalogue of Microorganisms (GCM) 10K type strain sequencing project: providing services to taxonomists for standard genome sequencing and annotation.</title>
        <authorList>
            <consortium name="The Broad Institute Genomics Platform"/>
            <consortium name="The Broad Institute Genome Sequencing Center for Infectious Disease"/>
            <person name="Wu L."/>
            <person name="Ma J."/>
        </authorList>
    </citation>
    <scope>NUCLEOTIDE SEQUENCE [LARGE SCALE GENOMIC DNA]</scope>
    <source>
        <strain evidence="11 12">JCM 9933</strain>
    </source>
</reference>
<accession>A0ABN1F985</accession>
<keyword evidence="5" id="KW-0804">Transcription</keyword>
<dbReference type="InterPro" id="IPR013656">
    <property type="entry name" value="PAS_4"/>
</dbReference>
<evidence type="ECO:0000259" key="8">
    <source>
        <dbReference type="PROSITE" id="PS50110"/>
    </source>
</evidence>
<dbReference type="Gene3D" id="3.30.450.40">
    <property type="match status" value="1"/>
</dbReference>
<dbReference type="Pfam" id="PF08447">
    <property type="entry name" value="PAS_3"/>
    <property type="match status" value="1"/>
</dbReference>
<dbReference type="EMBL" id="BAAAFZ010000031">
    <property type="protein sequence ID" value="GAA0585571.1"/>
    <property type="molecule type" value="Genomic_DNA"/>
</dbReference>
<dbReference type="SUPFAM" id="SSF52172">
    <property type="entry name" value="CheY-like"/>
    <property type="match status" value="1"/>
</dbReference>
<comment type="caution">
    <text evidence="6">Lacks conserved residue(s) required for the propagation of feature annotation.</text>
</comment>
<dbReference type="RefSeq" id="WP_343895629.1">
    <property type="nucleotide sequence ID" value="NZ_BAAAFZ010000031.1"/>
</dbReference>
<feature type="domain" description="Response regulatory" evidence="8">
    <location>
        <begin position="444"/>
        <end position="559"/>
    </location>
</feature>